<keyword evidence="1" id="KW-0732">Signal</keyword>
<comment type="caution">
    <text evidence="2">The sequence shown here is derived from an EMBL/GenBank/DDBJ whole genome shotgun (WGS) entry which is preliminary data.</text>
</comment>
<dbReference type="PROSITE" id="PS51257">
    <property type="entry name" value="PROKAR_LIPOPROTEIN"/>
    <property type="match status" value="1"/>
</dbReference>
<evidence type="ECO:0000313" key="2">
    <source>
        <dbReference type="EMBL" id="MBO8479638.1"/>
    </source>
</evidence>
<feature type="signal peptide" evidence="1">
    <location>
        <begin position="1"/>
        <end position="20"/>
    </location>
</feature>
<organism evidence="2 3">
    <name type="scientific">Candidatus Cryptobacteroides avistercoris</name>
    <dbReference type="NCBI Taxonomy" id="2840758"/>
    <lineage>
        <taxon>Bacteria</taxon>
        <taxon>Pseudomonadati</taxon>
        <taxon>Bacteroidota</taxon>
        <taxon>Bacteroidia</taxon>
        <taxon>Bacteroidales</taxon>
        <taxon>Candidatus Cryptobacteroides</taxon>
    </lineage>
</organism>
<reference evidence="2" key="2">
    <citation type="journal article" date="2021" name="PeerJ">
        <title>Extensive microbial diversity within the chicken gut microbiome revealed by metagenomics and culture.</title>
        <authorList>
            <person name="Gilroy R."/>
            <person name="Ravi A."/>
            <person name="Getino M."/>
            <person name="Pursley I."/>
            <person name="Horton D.L."/>
            <person name="Alikhan N.F."/>
            <person name="Baker D."/>
            <person name="Gharbi K."/>
            <person name="Hall N."/>
            <person name="Watson M."/>
            <person name="Adriaenssens E.M."/>
            <person name="Foster-Nyarko E."/>
            <person name="Jarju S."/>
            <person name="Secka A."/>
            <person name="Antonio M."/>
            <person name="Oren A."/>
            <person name="Chaudhuri R.R."/>
            <person name="La Ragione R."/>
            <person name="Hildebrand F."/>
            <person name="Pallen M.J."/>
        </authorList>
    </citation>
    <scope>NUCLEOTIDE SEQUENCE</scope>
    <source>
        <strain evidence="2">B3-1481</strain>
    </source>
</reference>
<feature type="chain" id="PRO_5038564134" evidence="1">
    <location>
        <begin position="21"/>
        <end position="1049"/>
    </location>
</feature>
<gene>
    <name evidence="2" type="ORF">IAB76_00795</name>
</gene>
<protein>
    <submittedName>
        <fullName evidence="2">DUF4906 domain-containing protein</fullName>
    </submittedName>
</protein>
<accession>A0A9D9IY92</accession>
<dbReference type="EMBL" id="JADILW010000010">
    <property type="protein sequence ID" value="MBO8479638.1"/>
    <property type="molecule type" value="Genomic_DNA"/>
</dbReference>
<dbReference type="Proteomes" id="UP000823769">
    <property type="component" value="Unassembled WGS sequence"/>
</dbReference>
<evidence type="ECO:0000313" key="3">
    <source>
        <dbReference type="Proteomes" id="UP000823769"/>
    </source>
</evidence>
<dbReference type="AlphaFoldDB" id="A0A9D9IY92"/>
<proteinExistence type="predicted"/>
<name>A0A9D9IY92_9BACT</name>
<evidence type="ECO:0000256" key="1">
    <source>
        <dbReference type="SAM" id="SignalP"/>
    </source>
</evidence>
<reference evidence="2" key="1">
    <citation type="submission" date="2020-10" db="EMBL/GenBank/DDBJ databases">
        <authorList>
            <person name="Gilroy R."/>
        </authorList>
    </citation>
    <scope>NUCLEOTIDE SEQUENCE</scope>
    <source>
        <strain evidence="2">B3-1481</strain>
    </source>
</reference>
<sequence length="1049" mass="116318">MKVRTILFAASFMCISAAVSCDPNPLPVRFVGSGDGSVQLNIDADGGHRLKSSLGSGIEEVFTGAALGVYDSATGLLAAEVEIPADKLGGSMLISLPMGRTYDFYLLGNLRLMEDDGSWVLPSFPATSAEMDSFSYRLDGGEADTGLRRESFAEVSRWGIPMCWSRKGVDPFTEGSVDIRMERLFAKLVLTVDHAGIAGTDLEAFRNGSVHIRQSNCLLKPFAPEGSKAASAADVIPVSDYESTMENGLLKDFVFYVPENRQGVLMPDNRDPAEKDIDGVDRVCGGGVSGLLTYLEFKGHMDGSRLGFDGEVVYRFFLGRDAISDFDVERNREIHVSLKFNPESVFEPDWKLDSGGLEDGREFFLSGDLAGRLPEGKEIVVRKNRPGTFGLNLVLEAGGTNRIGSATLVDSGYEPSSLADFAWTSDFWSAGHNAVDEPRRAELAELGISVSYSDGKFSFSVTDPSKFVTGRRIPLKLSLLPGGVETTAVIVTGEDISVEEVSGKSLYEDFFLAQSRGLKFKGFAGEKIYYMADQDEVRNGVSAGHGRNIQWKTSNRETDAFVSCRLDAAGNPVYPYQDYGAYESQSLGRDGELKVYAFFPNNFYSGGHRSVDGRIYICSDDIHNDGLIAVPLRIRQPYFKAERPESQSVYFRFDGNEVPVSAGYYESSGGSRLKPSEFDPELYRRLLSLQLEWRDKQRWADCIKVSDDQTSMYLYRTTLDGKGIEESIKGVENIGSVQIKPNPSTGLYTYVSSQMYHCYVSVPYHLGGPYLKGSDYFNYDTGRPIEANVLVSYPYNDPEVIEFSTDGPTVNYITQSGELIEPVLDIGLDGSSFKLSFDESRQPEKSRNGDFIPGGLLVPYGDHTMTMKVTNRWDGRSLEFSYEVSFNYDLILGQFAIFRPKRMATVYITGTRNVKYLEKYGSDAPWEDVQFMLEILGSDEWQSHVSVRNAYLYDKVYHVNSQKNYYGPADDFDVAFVSPGVGTWTRALADKSMAPGSLWLNGMGFHKNGVRVYDGEWVSDIDITGHPDINGLFVSTTQLGYIFRNKTEF</sequence>